<dbReference type="GO" id="GO:0005524">
    <property type="term" value="F:ATP binding"/>
    <property type="evidence" value="ECO:0007669"/>
    <property type="project" value="UniProtKB-KW"/>
</dbReference>
<protein>
    <submittedName>
        <fullName evidence="1">ATP-binding cassette sub-family E member 1</fullName>
    </submittedName>
</protein>
<dbReference type="EMBL" id="LSMT01005606">
    <property type="protein sequence ID" value="PFW89760.1"/>
    <property type="molecule type" value="Genomic_DNA"/>
</dbReference>
<dbReference type="STRING" id="50429.A0A2B4P8V7"/>
<dbReference type="SUPFAM" id="SSF52540">
    <property type="entry name" value="P-loop containing nucleoside triphosphate hydrolases"/>
    <property type="match status" value="1"/>
</dbReference>
<accession>A0A2B4P8V7</accession>
<dbReference type="InterPro" id="IPR013283">
    <property type="entry name" value="RLI1"/>
</dbReference>
<proteinExistence type="predicted"/>
<name>A0A2B4P8V7_STYPI</name>
<dbReference type="PANTHER" id="PTHR19248">
    <property type="entry name" value="ATP-BINDING TRANSPORT PROTEIN-RELATED"/>
    <property type="match status" value="1"/>
</dbReference>
<gene>
    <name evidence="1" type="primary">Abce1</name>
    <name evidence="1" type="ORF">AWC38_SpisGene25747</name>
</gene>
<keyword evidence="1" id="KW-0547">Nucleotide-binding</keyword>
<dbReference type="InterPro" id="IPR027417">
    <property type="entry name" value="P-loop_NTPase"/>
</dbReference>
<evidence type="ECO:0000313" key="1">
    <source>
        <dbReference type="EMBL" id="PFW89760.1"/>
    </source>
</evidence>
<evidence type="ECO:0000313" key="2">
    <source>
        <dbReference type="Proteomes" id="UP000225706"/>
    </source>
</evidence>
<dbReference type="Gene3D" id="3.40.50.300">
    <property type="entry name" value="P-loop containing nucleotide triphosphate hydrolases"/>
    <property type="match status" value="1"/>
</dbReference>
<feature type="non-terminal residue" evidence="1">
    <location>
        <position position="69"/>
    </location>
</feature>
<reference evidence="2" key="1">
    <citation type="journal article" date="2017" name="bioRxiv">
        <title>Comparative analysis of the genomes of Stylophora pistillata and Acropora digitifera provides evidence for extensive differences between species of corals.</title>
        <authorList>
            <person name="Voolstra C.R."/>
            <person name="Li Y."/>
            <person name="Liew Y.J."/>
            <person name="Baumgarten S."/>
            <person name="Zoccola D."/>
            <person name="Flot J.-F."/>
            <person name="Tambutte S."/>
            <person name="Allemand D."/>
            <person name="Aranda M."/>
        </authorList>
    </citation>
    <scope>NUCLEOTIDE SEQUENCE [LARGE SCALE GENOMIC DNA]</scope>
</reference>
<sequence>MFDEPSSYLDVKQRLKCALTIRSLLGDDRYIIVVEHDLSVLDYLSDYICCLYGSPGAYGVVTMPFSVRE</sequence>
<dbReference type="AlphaFoldDB" id="A0A2B4P8V7"/>
<comment type="caution">
    <text evidence="1">The sequence shown here is derived from an EMBL/GenBank/DDBJ whole genome shotgun (WGS) entry which is preliminary data.</text>
</comment>
<keyword evidence="1" id="KW-0067">ATP-binding</keyword>
<organism evidence="1 2">
    <name type="scientific">Stylophora pistillata</name>
    <name type="common">Smooth cauliflower coral</name>
    <dbReference type="NCBI Taxonomy" id="50429"/>
    <lineage>
        <taxon>Eukaryota</taxon>
        <taxon>Metazoa</taxon>
        <taxon>Cnidaria</taxon>
        <taxon>Anthozoa</taxon>
        <taxon>Hexacorallia</taxon>
        <taxon>Scleractinia</taxon>
        <taxon>Astrocoeniina</taxon>
        <taxon>Pocilloporidae</taxon>
        <taxon>Stylophora</taxon>
    </lineage>
</organism>
<keyword evidence="2" id="KW-1185">Reference proteome</keyword>
<dbReference type="Proteomes" id="UP000225706">
    <property type="component" value="Unassembled WGS sequence"/>
</dbReference>